<name>A0A382HF34_9ZZZZ</name>
<feature type="non-terminal residue" evidence="2">
    <location>
        <position position="1"/>
    </location>
</feature>
<organism evidence="2">
    <name type="scientific">marine metagenome</name>
    <dbReference type="NCBI Taxonomy" id="408172"/>
    <lineage>
        <taxon>unclassified sequences</taxon>
        <taxon>metagenomes</taxon>
        <taxon>ecological metagenomes</taxon>
    </lineage>
</organism>
<protein>
    <submittedName>
        <fullName evidence="2">Uncharacterized protein</fullName>
    </submittedName>
</protein>
<dbReference type="AlphaFoldDB" id="A0A382HF34"/>
<proteinExistence type="predicted"/>
<accession>A0A382HF34</accession>
<sequence>KTPSITDREDHYHPKQTQTDRLKM</sequence>
<feature type="region of interest" description="Disordered" evidence="1">
    <location>
        <begin position="1"/>
        <end position="24"/>
    </location>
</feature>
<dbReference type="EMBL" id="UINC01060629">
    <property type="protein sequence ID" value="SVB85333.1"/>
    <property type="molecule type" value="Genomic_DNA"/>
</dbReference>
<gene>
    <name evidence="2" type="ORF">METZ01_LOCUS238187</name>
</gene>
<evidence type="ECO:0000313" key="2">
    <source>
        <dbReference type="EMBL" id="SVB85333.1"/>
    </source>
</evidence>
<reference evidence="2" key="1">
    <citation type="submission" date="2018-05" db="EMBL/GenBank/DDBJ databases">
        <authorList>
            <person name="Lanie J.A."/>
            <person name="Ng W.-L."/>
            <person name="Kazmierczak K.M."/>
            <person name="Andrzejewski T.M."/>
            <person name="Davidsen T.M."/>
            <person name="Wayne K.J."/>
            <person name="Tettelin H."/>
            <person name="Glass J.I."/>
            <person name="Rusch D."/>
            <person name="Podicherti R."/>
            <person name="Tsui H.-C.T."/>
            <person name="Winkler M.E."/>
        </authorList>
    </citation>
    <scope>NUCLEOTIDE SEQUENCE</scope>
</reference>
<evidence type="ECO:0000256" key="1">
    <source>
        <dbReference type="SAM" id="MobiDB-lite"/>
    </source>
</evidence>